<dbReference type="PANTHER" id="PTHR11135">
    <property type="entry name" value="HISTONE ACETYLTRANSFERASE-RELATED"/>
    <property type="match status" value="1"/>
</dbReference>
<dbReference type="EMBL" id="DXDD01000116">
    <property type="protein sequence ID" value="HIY60897.1"/>
    <property type="molecule type" value="Genomic_DNA"/>
</dbReference>
<dbReference type="AlphaFoldDB" id="A0A9D1YQM0"/>
<evidence type="ECO:0000256" key="1">
    <source>
        <dbReference type="ARBA" id="ARBA00001966"/>
    </source>
</evidence>
<evidence type="ECO:0000256" key="6">
    <source>
        <dbReference type="ARBA" id="ARBA00023014"/>
    </source>
</evidence>
<dbReference type="InterPro" id="IPR005911">
    <property type="entry name" value="YhcC-like"/>
</dbReference>
<dbReference type="SUPFAM" id="SSF102114">
    <property type="entry name" value="Radical SAM enzymes"/>
    <property type="match status" value="1"/>
</dbReference>
<sequence>MPYRTLSSWCLAHYGEKLYKISLDAGFTCPNRDGTLGSRGCIFCSAGGSGDFAAGRDGIGSLPRRPGPGTQTDPERRPEAGSLRAQLDAGKALLSRKRTGSRFIAYFQAYTNTYGPVSRLERLFSEALSEPDIAGISIATRPDCLPEEVIGLFLRLKKSFPGKFIWVELGLQTIHEKTAAYIRRGYPLSRFDEAVRALRPADIPVVVHVILGLPGETREMMLQTVRYLNGCGIWGVKLQLLHVLEGTDLAADYRAGLFQTLSLEEYLSLLCDCIAALSPEIVIHRVTGDGPKRLLIAPLWSADKRNVLNLLHRRLKQNAIRQGQTAGLETP</sequence>
<dbReference type="InterPro" id="IPR023404">
    <property type="entry name" value="rSAM_horseshoe"/>
</dbReference>
<dbReference type="PROSITE" id="PS51918">
    <property type="entry name" value="RADICAL_SAM"/>
    <property type="match status" value="1"/>
</dbReference>
<organism evidence="9 10">
    <name type="scientific">Candidatus Eisenbergiella pullistercoris</name>
    <dbReference type="NCBI Taxonomy" id="2838555"/>
    <lineage>
        <taxon>Bacteria</taxon>
        <taxon>Bacillati</taxon>
        <taxon>Bacillota</taxon>
        <taxon>Clostridia</taxon>
        <taxon>Lachnospirales</taxon>
        <taxon>Lachnospiraceae</taxon>
        <taxon>Eisenbergiella</taxon>
    </lineage>
</organism>
<keyword evidence="6" id="KW-0411">Iron-sulfur</keyword>
<comment type="cofactor">
    <cofactor evidence="1">
        <name>[4Fe-4S] cluster</name>
        <dbReference type="ChEBI" id="CHEBI:49883"/>
    </cofactor>
</comment>
<dbReference type="NCBIfam" id="TIGR01212">
    <property type="entry name" value="TIGR01212 family radical SAM protein"/>
    <property type="match status" value="1"/>
</dbReference>
<dbReference type="InterPro" id="IPR039661">
    <property type="entry name" value="ELP3"/>
</dbReference>
<evidence type="ECO:0000313" key="10">
    <source>
        <dbReference type="Proteomes" id="UP000824007"/>
    </source>
</evidence>
<dbReference type="SFLD" id="SFLDG01091">
    <property type="entry name" value="uncharacterized_CHP01210-like"/>
    <property type="match status" value="1"/>
</dbReference>
<dbReference type="GO" id="GO:0046872">
    <property type="term" value="F:metal ion binding"/>
    <property type="evidence" value="ECO:0007669"/>
    <property type="project" value="UniProtKB-KW"/>
</dbReference>
<feature type="domain" description="Radical SAM core" evidence="8">
    <location>
        <begin position="13"/>
        <end position="280"/>
    </location>
</feature>
<dbReference type="PANTHER" id="PTHR11135:SF1">
    <property type="entry name" value="PROTEIN YHCC"/>
    <property type="match status" value="1"/>
</dbReference>
<evidence type="ECO:0000259" key="8">
    <source>
        <dbReference type="PROSITE" id="PS51918"/>
    </source>
</evidence>
<dbReference type="InterPro" id="IPR006638">
    <property type="entry name" value="Elp3/MiaA/NifB-like_rSAM"/>
</dbReference>
<evidence type="ECO:0000256" key="3">
    <source>
        <dbReference type="ARBA" id="ARBA00022691"/>
    </source>
</evidence>
<dbReference type="SFLD" id="SFLDS00029">
    <property type="entry name" value="Radical_SAM"/>
    <property type="match status" value="1"/>
</dbReference>
<dbReference type="SMART" id="SM00729">
    <property type="entry name" value="Elp3"/>
    <property type="match status" value="1"/>
</dbReference>
<dbReference type="Pfam" id="PF04055">
    <property type="entry name" value="Radical_SAM"/>
    <property type="match status" value="1"/>
</dbReference>
<keyword evidence="3" id="KW-0949">S-adenosyl-L-methionine</keyword>
<dbReference type="Gene3D" id="3.80.30.20">
    <property type="entry name" value="tm_1862 like domain"/>
    <property type="match status" value="1"/>
</dbReference>
<dbReference type="GO" id="GO:0051539">
    <property type="term" value="F:4 iron, 4 sulfur cluster binding"/>
    <property type="evidence" value="ECO:0007669"/>
    <property type="project" value="UniProtKB-KW"/>
</dbReference>
<dbReference type="Proteomes" id="UP000824007">
    <property type="component" value="Unassembled WGS sequence"/>
</dbReference>
<dbReference type="InterPro" id="IPR032432">
    <property type="entry name" value="Radical_SAM_C"/>
</dbReference>
<evidence type="ECO:0000256" key="2">
    <source>
        <dbReference type="ARBA" id="ARBA00022485"/>
    </source>
</evidence>
<dbReference type="GO" id="GO:0003824">
    <property type="term" value="F:catalytic activity"/>
    <property type="evidence" value="ECO:0007669"/>
    <property type="project" value="InterPro"/>
</dbReference>
<evidence type="ECO:0000256" key="5">
    <source>
        <dbReference type="ARBA" id="ARBA00023004"/>
    </source>
</evidence>
<comment type="caution">
    <text evidence="9">The sequence shown here is derived from an EMBL/GenBank/DDBJ whole genome shotgun (WGS) entry which is preliminary data.</text>
</comment>
<reference evidence="9" key="2">
    <citation type="submission" date="2021-04" db="EMBL/GenBank/DDBJ databases">
        <authorList>
            <person name="Gilroy R."/>
        </authorList>
    </citation>
    <scope>NUCLEOTIDE SEQUENCE</scope>
    <source>
        <strain evidence="9">ChiSxjej3B15-24422</strain>
    </source>
</reference>
<accession>A0A9D1YQM0</accession>
<evidence type="ECO:0000256" key="4">
    <source>
        <dbReference type="ARBA" id="ARBA00022723"/>
    </source>
</evidence>
<dbReference type="InterPro" id="IPR058240">
    <property type="entry name" value="rSAM_sf"/>
</dbReference>
<dbReference type="Pfam" id="PF16199">
    <property type="entry name" value="Radical_SAM_C"/>
    <property type="match status" value="1"/>
</dbReference>
<feature type="region of interest" description="Disordered" evidence="7">
    <location>
        <begin position="55"/>
        <end position="82"/>
    </location>
</feature>
<reference evidence="9" key="1">
    <citation type="journal article" date="2021" name="PeerJ">
        <title>Extensive microbial diversity within the chicken gut microbiome revealed by metagenomics and culture.</title>
        <authorList>
            <person name="Gilroy R."/>
            <person name="Ravi A."/>
            <person name="Getino M."/>
            <person name="Pursley I."/>
            <person name="Horton D.L."/>
            <person name="Alikhan N.F."/>
            <person name="Baker D."/>
            <person name="Gharbi K."/>
            <person name="Hall N."/>
            <person name="Watson M."/>
            <person name="Adriaenssens E.M."/>
            <person name="Foster-Nyarko E."/>
            <person name="Jarju S."/>
            <person name="Secka A."/>
            <person name="Antonio M."/>
            <person name="Oren A."/>
            <person name="Chaudhuri R.R."/>
            <person name="La Ragione R."/>
            <person name="Hildebrand F."/>
            <person name="Pallen M.J."/>
        </authorList>
    </citation>
    <scope>NUCLEOTIDE SEQUENCE</scope>
    <source>
        <strain evidence="9">ChiSxjej3B15-24422</strain>
    </source>
</reference>
<dbReference type="SFLD" id="SFLDG01086">
    <property type="entry name" value="elongater_protein-like"/>
    <property type="match status" value="1"/>
</dbReference>
<keyword evidence="2" id="KW-0004">4Fe-4S</keyword>
<evidence type="ECO:0000256" key="7">
    <source>
        <dbReference type="SAM" id="MobiDB-lite"/>
    </source>
</evidence>
<proteinExistence type="predicted"/>
<name>A0A9D1YQM0_9FIRM</name>
<evidence type="ECO:0000313" key="9">
    <source>
        <dbReference type="EMBL" id="HIY60897.1"/>
    </source>
</evidence>
<dbReference type="InterPro" id="IPR007197">
    <property type="entry name" value="rSAM"/>
</dbReference>
<keyword evidence="4" id="KW-0479">Metal-binding</keyword>
<keyword evidence="5" id="KW-0408">Iron</keyword>
<gene>
    <name evidence="9" type="ORF">H9831_09495</name>
</gene>
<protein>
    <submittedName>
        <fullName evidence="9">TIGR01212 family radical SAM protein</fullName>
    </submittedName>
</protein>